<dbReference type="Proteomes" id="UP000324748">
    <property type="component" value="Unassembled WGS sequence"/>
</dbReference>
<evidence type="ECO:0000313" key="2">
    <source>
        <dbReference type="EMBL" id="KAA1125413.1"/>
    </source>
</evidence>
<keyword evidence="3" id="KW-1185">Reference proteome</keyword>
<gene>
    <name evidence="1" type="ORF">PGT21_021182</name>
    <name evidence="2" type="ORF">PGTUg99_050023</name>
</gene>
<evidence type="ECO:0000313" key="1">
    <source>
        <dbReference type="EMBL" id="KAA1091027.1"/>
    </source>
</evidence>
<dbReference type="Proteomes" id="UP000325313">
    <property type="component" value="Unassembled WGS sequence"/>
</dbReference>
<reference evidence="3 4" key="1">
    <citation type="submission" date="2019-05" db="EMBL/GenBank/DDBJ databases">
        <title>Emergence of the Ug99 lineage of the wheat stem rust pathogen through somatic hybridization.</title>
        <authorList>
            <person name="Li F."/>
            <person name="Upadhyaya N.M."/>
            <person name="Sperschneider J."/>
            <person name="Matny O."/>
            <person name="Nguyen-Phuc H."/>
            <person name="Mago R."/>
            <person name="Raley C."/>
            <person name="Miller M.E."/>
            <person name="Silverstein K.A.T."/>
            <person name="Henningsen E."/>
            <person name="Hirsch C.D."/>
            <person name="Visser B."/>
            <person name="Pretorius Z.A."/>
            <person name="Steffenson B.J."/>
            <person name="Schwessinger B."/>
            <person name="Dodds P.N."/>
            <person name="Figueroa M."/>
        </authorList>
    </citation>
    <scope>NUCLEOTIDE SEQUENCE [LARGE SCALE GENOMIC DNA]</scope>
    <source>
        <strain evidence="1">21-0</strain>
        <strain evidence="2 4">Ug99</strain>
    </source>
</reference>
<evidence type="ECO:0000313" key="4">
    <source>
        <dbReference type="Proteomes" id="UP000325313"/>
    </source>
</evidence>
<protein>
    <submittedName>
        <fullName evidence="2">Uncharacterized protein</fullName>
    </submittedName>
</protein>
<evidence type="ECO:0000313" key="3">
    <source>
        <dbReference type="Proteomes" id="UP000324748"/>
    </source>
</evidence>
<comment type="caution">
    <text evidence="2">The sequence shown here is derived from an EMBL/GenBank/DDBJ whole genome shotgun (WGS) entry which is preliminary data.</text>
</comment>
<dbReference type="AlphaFoldDB" id="A0A5B0RKE0"/>
<dbReference type="EMBL" id="VDEP01000178">
    <property type="protein sequence ID" value="KAA1125413.1"/>
    <property type="molecule type" value="Genomic_DNA"/>
</dbReference>
<name>A0A5B0RKE0_PUCGR</name>
<dbReference type="EMBL" id="VSWC01000092">
    <property type="protein sequence ID" value="KAA1091027.1"/>
    <property type="molecule type" value="Genomic_DNA"/>
</dbReference>
<accession>A0A5B0RKE0</accession>
<dbReference type="OrthoDB" id="2512050at2759"/>
<sequence length="295" mass="35177">MYKQEMISEKSYKKFFQMKNTMELAAINLVATFHIHSAAFPLANQNLEVMFERWYCSNYKTLSEVLEDRERRYFLYLSLQVFSKYYYNDGMYKTKLHKSFFKDDKTFHTLEKYHILKNSISQEEQNLLKQTNSGYSHAKSVVKELIEDFEKEETQSRNLAIKGNRVKSFSFLQFIEENYGLDILDIETTTLFKEKFDLMSSSFQFISEIKNLTDYFHYKFNENFDRMPHHPVSTSLSPDQEILMIYKYFQVVCSKHSALLESIDLQGYSHLLYVNSLKVDLEKDILNVISQHNFV</sequence>
<proteinExistence type="predicted"/>
<organism evidence="2 4">
    <name type="scientific">Puccinia graminis f. sp. tritici</name>
    <dbReference type="NCBI Taxonomy" id="56615"/>
    <lineage>
        <taxon>Eukaryota</taxon>
        <taxon>Fungi</taxon>
        <taxon>Dikarya</taxon>
        <taxon>Basidiomycota</taxon>
        <taxon>Pucciniomycotina</taxon>
        <taxon>Pucciniomycetes</taxon>
        <taxon>Pucciniales</taxon>
        <taxon>Pucciniaceae</taxon>
        <taxon>Puccinia</taxon>
    </lineage>
</organism>